<accession>A0A8H8CED0</accession>
<name>A0A8H8CED0_PSICU</name>
<sequence>MADINSELTKQVIEFTEVFAELDDLVVFTPKLPVGANWGYLGPVAWKRDSDIEQHFQISVPSLSQSQYGVILLTKDGSDALGEIVDWVPNMGTIEPSRFTTWRGIPADPEKYVSGGDLFVLGMDKPTAEQTAGIKAIRKDLVIERTPDHLIWSRRLPRDTVSLNDVRIVTGVELASGAFVSTSAHAGEERTIPVIRFFS</sequence>
<reference evidence="1" key="1">
    <citation type="submission" date="2021-02" db="EMBL/GenBank/DDBJ databases">
        <title>Psilocybe cubensis genome.</title>
        <authorList>
            <person name="Mckernan K.J."/>
            <person name="Crawford S."/>
            <person name="Trippe A."/>
            <person name="Kane L.T."/>
            <person name="Mclaughlin S."/>
        </authorList>
    </citation>
    <scope>NUCLEOTIDE SEQUENCE [LARGE SCALE GENOMIC DNA]</scope>
    <source>
        <strain evidence="1">MGC-MH-2018</strain>
    </source>
</reference>
<gene>
    <name evidence="1" type="ORF">JR316_013252</name>
</gene>
<dbReference type="EMBL" id="JAFIQS010000024">
    <property type="protein sequence ID" value="KAG5161840.1"/>
    <property type="molecule type" value="Genomic_DNA"/>
</dbReference>
<protein>
    <submittedName>
        <fullName evidence="1">Uncharacterized protein</fullName>
    </submittedName>
</protein>
<dbReference type="OrthoDB" id="2791787at2759"/>
<comment type="caution">
    <text evidence="1">The sequence shown here is derived from an EMBL/GenBank/DDBJ whole genome shotgun (WGS) entry which is preliminary data.</text>
</comment>
<proteinExistence type="predicted"/>
<dbReference type="AlphaFoldDB" id="A0A8H8CED0"/>
<organism evidence="1">
    <name type="scientific">Psilocybe cubensis</name>
    <name type="common">Psychedelic mushroom</name>
    <name type="synonym">Stropharia cubensis</name>
    <dbReference type="NCBI Taxonomy" id="181762"/>
    <lineage>
        <taxon>Eukaryota</taxon>
        <taxon>Fungi</taxon>
        <taxon>Dikarya</taxon>
        <taxon>Basidiomycota</taxon>
        <taxon>Agaricomycotina</taxon>
        <taxon>Agaricomycetes</taxon>
        <taxon>Agaricomycetidae</taxon>
        <taxon>Agaricales</taxon>
        <taxon>Agaricineae</taxon>
        <taxon>Strophariaceae</taxon>
        <taxon>Psilocybe</taxon>
    </lineage>
</organism>
<evidence type="ECO:0000313" key="1">
    <source>
        <dbReference type="EMBL" id="KAG5161840.1"/>
    </source>
</evidence>